<keyword evidence="3" id="KW-1185">Reference proteome</keyword>
<gene>
    <name evidence="2" type="ORF">HPB51_006187</name>
</gene>
<accession>A0A9J6E7B8</accession>
<feature type="compositionally biased region" description="Basic and acidic residues" evidence="1">
    <location>
        <begin position="74"/>
        <end position="83"/>
    </location>
</feature>
<reference evidence="2" key="1">
    <citation type="journal article" date="2020" name="Cell">
        <title>Large-Scale Comparative Analyses of Tick Genomes Elucidate Their Genetic Diversity and Vector Capacities.</title>
        <authorList>
            <consortium name="Tick Genome and Microbiome Consortium (TIGMIC)"/>
            <person name="Jia N."/>
            <person name="Wang J."/>
            <person name="Shi W."/>
            <person name="Du L."/>
            <person name="Sun Y."/>
            <person name="Zhan W."/>
            <person name="Jiang J.F."/>
            <person name="Wang Q."/>
            <person name="Zhang B."/>
            <person name="Ji P."/>
            <person name="Bell-Sakyi L."/>
            <person name="Cui X.M."/>
            <person name="Yuan T.T."/>
            <person name="Jiang B.G."/>
            <person name="Yang W.F."/>
            <person name="Lam T.T."/>
            <person name="Chang Q.C."/>
            <person name="Ding S.J."/>
            <person name="Wang X.J."/>
            <person name="Zhu J.G."/>
            <person name="Ruan X.D."/>
            <person name="Zhao L."/>
            <person name="Wei J.T."/>
            <person name="Ye R.Z."/>
            <person name="Que T.C."/>
            <person name="Du C.H."/>
            <person name="Zhou Y.H."/>
            <person name="Cheng J.X."/>
            <person name="Dai P.F."/>
            <person name="Guo W.B."/>
            <person name="Han X.H."/>
            <person name="Huang E.J."/>
            <person name="Li L.F."/>
            <person name="Wei W."/>
            <person name="Gao Y.C."/>
            <person name="Liu J.Z."/>
            <person name="Shao H.Z."/>
            <person name="Wang X."/>
            <person name="Wang C.C."/>
            <person name="Yang T.C."/>
            <person name="Huo Q.B."/>
            <person name="Li W."/>
            <person name="Chen H.Y."/>
            <person name="Chen S.E."/>
            <person name="Zhou L.G."/>
            <person name="Ni X.B."/>
            <person name="Tian J.H."/>
            <person name="Sheng Y."/>
            <person name="Liu T."/>
            <person name="Pan Y.S."/>
            <person name="Xia L.Y."/>
            <person name="Li J."/>
            <person name="Zhao F."/>
            <person name="Cao W.C."/>
        </authorList>
    </citation>
    <scope>NUCLEOTIDE SEQUENCE</scope>
    <source>
        <strain evidence="2">Rmic-2018</strain>
    </source>
</reference>
<evidence type="ECO:0000256" key="1">
    <source>
        <dbReference type="SAM" id="MobiDB-lite"/>
    </source>
</evidence>
<proteinExistence type="predicted"/>
<evidence type="ECO:0000313" key="2">
    <source>
        <dbReference type="EMBL" id="KAH8029981.1"/>
    </source>
</evidence>
<dbReference type="AlphaFoldDB" id="A0A9J6E7B8"/>
<organism evidence="2 3">
    <name type="scientific">Rhipicephalus microplus</name>
    <name type="common">Cattle tick</name>
    <name type="synonym">Boophilus microplus</name>
    <dbReference type="NCBI Taxonomy" id="6941"/>
    <lineage>
        <taxon>Eukaryota</taxon>
        <taxon>Metazoa</taxon>
        <taxon>Ecdysozoa</taxon>
        <taxon>Arthropoda</taxon>
        <taxon>Chelicerata</taxon>
        <taxon>Arachnida</taxon>
        <taxon>Acari</taxon>
        <taxon>Parasitiformes</taxon>
        <taxon>Ixodida</taxon>
        <taxon>Ixodoidea</taxon>
        <taxon>Ixodidae</taxon>
        <taxon>Rhipicephalinae</taxon>
        <taxon>Rhipicephalus</taxon>
        <taxon>Boophilus</taxon>
    </lineage>
</organism>
<sequence length="162" mass="17461">MCVFPSANSVVASISRLAKTVLKGSRSRTLCAVVAVSVPEWLVLRHHPRNVTLTLRTRSSLRHPPRMLSADDVPVPRDARDAAPDPGAMVPPRDVPARAPGRQNVPGEVPILSLTPTQSRGTFRRGRPGPAPARPTPLTARSRRSPGPTRPEKDVSLLEATN</sequence>
<reference evidence="2" key="2">
    <citation type="submission" date="2021-09" db="EMBL/GenBank/DDBJ databases">
        <authorList>
            <person name="Jia N."/>
            <person name="Wang J."/>
            <person name="Shi W."/>
            <person name="Du L."/>
            <person name="Sun Y."/>
            <person name="Zhan W."/>
            <person name="Jiang J."/>
            <person name="Wang Q."/>
            <person name="Zhang B."/>
            <person name="Ji P."/>
            <person name="Sakyi L.B."/>
            <person name="Cui X."/>
            <person name="Yuan T."/>
            <person name="Jiang B."/>
            <person name="Yang W."/>
            <person name="Lam T.T.-Y."/>
            <person name="Chang Q."/>
            <person name="Ding S."/>
            <person name="Wang X."/>
            <person name="Zhu J."/>
            <person name="Ruan X."/>
            <person name="Zhao L."/>
            <person name="Wei J."/>
            <person name="Que T."/>
            <person name="Du C."/>
            <person name="Cheng J."/>
            <person name="Dai P."/>
            <person name="Han X."/>
            <person name="Huang E."/>
            <person name="Gao Y."/>
            <person name="Liu J."/>
            <person name="Shao H."/>
            <person name="Ye R."/>
            <person name="Li L."/>
            <person name="Wei W."/>
            <person name="Wang X."/>
            <person name="Wang C."/>
            <person name="Huo Q."/>
            <person name="Li W."/>
            <person name="Guo W."/>
            <person name="Chen H."/>
            <person name="Chen S."/>
            <person name="Zhou L."/>
            <person name="Zhou L."/>
            <person name="Ni X."/>
            <person name="Tian J."/>
            <person name="Zhou Y."/>
            <person name="Sheng Y."/>
            <person name="Liu T."/>
            <person name="Pan Y."/>
            <person name="Xia L."/>
            <person name="Li J."/>
            <person name="Zhao F."/>
            <person name="Cao W."/>
        </authorList>
    </citation>
    <scope>NUCLEOTIDE SEQUENCE</scope>
    <source>
        <strain evidence="2">Rmic-2018</strain>
        <tissue evidence="2">Larvae</tissue>
    </source>
</reference>
<name>A0A9J6E7B8_RHIMP</name>
<evidence type="ECO:0000313" key="3">
    <source>
        <dbReference type="Proteomes" id="UP000821866"/>
    </source>
</evidence>
<dbReference type="EMBL" id="JABSTU010000005">
    <property type="protein sequence ID" value="KAH8029981.1"/>
    <property type="molecule type" value="Genomic_DNA"/>
</dbReference>
<comment type="caution">
    <text evidence="2">The sequence shown here is derived from an EMBL/GenBank/DDBJ whole genome shotgun (WGS) entry which is preliminary data.</text>
</comment>
<feature type="region of interest" description="Disordered" evidence="1">
    <location>
        <begin position="60"/>
        <end position="162"/>
    </location>
</feature>
<dbReference type="Proteomes" id="UP000821866">
    <property type="component" value="Chromosome 3"/>
</dbReference>
<protein>
    <submittedName>
        <fullName evidence="2">Uncharacterized protein</fullName>
    </submittedName>
</protein>